<accession>A0AAW1TUJ6</accession>
<feature type="compositionally biased region" description="Basic and acidic residues" evidence="1">
    <location>
        <begin position="34"/>
        <end position="61"/>
    </location>
</feature>
<comment type="caution">
    <text evidence="2">The sequence shown here is derived from an EMBL/GenBank/DDBJ whole genome shotgun (WGS) entry which is preliminary data.</text>
</comment>
<feature type="compositionally biased region" description="Basic and acidic residues" evidence="1">
    <location>
        <begin position="1"/>
        <end position="15"/>
    </location>
</feature>
<sequence length="148" mass="17101">MEQKQLRKENKKRETPLQCKNKCECTPTTSEATKLSEKNCLKPENDDPSVSRRDETRLSTVEKDEPFKNLNETGDKYPDKYEHISSPLLTEPEFSEYKSTQLEAVPITTRNSTPVNTFNNSSSQNVAEVIGQTNSNVIRERENDFRLW</sequence>
<protein>
    <submittedName>
        <fullName evidence="2">Uncharacterized protein</fullName>
    </submittedName>
</protein>
<reference evidence="2 3" key="1">
    <citation type="submission" date="2023-03" db="EMBL/GenBank/DDBJ databases">
        <title>Genome insight into feeding habits of ladybird beetles.</title>
        <authorList>
            <person name="Li H.-S."/>
            <person name="Huang Y.-H."/>
            <person name="Pang H."/>
        </authorList>
    </citation>
    <scope>NUCLEOTIDE SEQUENCE [LARGE SCALE GENOMIC DNA]</scope>
    <source>
        <strain evidence="2">SYSU_2023b</strain>
        <tissue evidence="2">Whole body</tissue>
    </source>
</reference>
<evidence type="ECO:0000256" key="1">
    <source>
        <dbReference type="SAM" id="MobiDB-lite"/>
    </source>
</evidence>
<proteinExistence type="predicted"/>
<dbReference type="Proteomes" id="UP001431783">
    <property type="component" value="Unassembled WGS sequence"/>
</dbReference>
<keyword evidence="3" id="KW-1185">Reference proteome</keyword>
<evidence type="ECO:0000313" key="3">
    <source>
        <dbReference type="Proteomes" id="UP001431783"/>
    </source>
</evidence>
<organism evidence="2 3">
    <name type="scientific">Henosepilachna vigintioctopunctata</name>
    <dbReference type="NCBI Taxonomy" id="420089"/>
    <lineage>
        <taxon>Eukaryota</taxon>
        <taxon>Metazoa</taxon>
        <taxon>Ecdysozoa</taxon>
        <taxon>Arthropoda</taxon>
        <taxon>Hexapoda</taxon>
        <taxon>Insecta</taxon>
        <taxon>Pterygota</taxon>
        <taxon>Neoptera</taxon>
        <taxon>Endopterygota</taxon>
        <taxon>Coleoptera</taxon>
        <taxon>Polyphaga</taxon>
        <taxon>Cucujiformia</taxon>
        <taxon>Coccinelloidea</taxon>
        <taxon>Coccinellidae</taxon>
        <taxon>Epilachninae</taxon>
        <taxon>Epilachnini</taxon>
        <taxon>Henosepilachna</taxon>
    </lineage>
</organism>
<feature type="region of interest" description="Disordered" evidence="1">
    <location>
        <begin position="1"/>
        <end position="61"/>
    </location>
</feature>
<dbReference type="EMBL" id="JARQZJ010000004">
    <property type="protein sequence ID" value="KAK9870824.1"/>
    <property type="molecule type" value="Genomic_DNA"/>
</dbReference>
<gene>
    <name evidence="2" type="ORF">WA026_009786</name>
</gene>
<name>A0AAW1TUJ6_9CUCU</name>
<dbReference type="AlphaFoldDB" id="A0AAW1TUJ6"/>
<evidence type="ECO:0000313" key="2">
    <source>
        <dbReference type="EMBL" id="KAK9870824.1"/>
    </source>
</evidence>